<keyword evidence="2" id="KW-0479">Metal-binding</keyword>
<proteinExistence type="inferred from homology"/>
<organism evidence="4 5">
    <name type="scientific">Lithocarpus litseifolius</name>
    <dbReference type="NCBI Taxonomy" id="425828"/>
    <lineage>
        <taxon>Eukaryota</taxon>
        <taxon>Viridiplantae</taxon>
        <taxon>Streptophyta</taxon>
        <taxon>Embryophyta</taxon>
        <taxon>Tracheophyta</taxon>
        <taxon>Spermatophyta</taxon>
        <taxon>Magnoliopsida</taxon>
        <taxon>eudicotyledons</taxon>
        <taxon>Gunneridae</taxon>
        <taxon>Pentapetalae</taxon>
        <taxon>rosids</taxon>
        <taxon>fabids</taxon>
        <taxon>Fagales</taxon>
        <taxon>Fagaceae</taxon>
        <taxon>Lithocarpus</taxon>
    </lineage>
</organism>
<name>A0AAW2CH33_9ROSI</name>
<dbReference type="GO" id="GO:0004497">
    <property type="term" value="F:monooxygenase activity"/>
    <property type="evidence" value="ECO:0007669"/>
    <property type="project" value="InterPro"/>
</dbReference>
<dbReference type="GO" id="GO:0005506">
    <property type="term" value="F:iron ion binding"/>
    <property type="evidence" value="ECO:0007669"/>
    <property type="project" value="InterPro"/>
</dbReference>
<evidence type="ECO:0000256" key="1">
    <source>
        <dbReference type="ARBA" id="ARBA00010617"/>
    </source>
</evidence>
<keyword evidence="5" id="KW-1185">Reference proteome</keyword>
<reference evidence="4 5" key="1">
    <citation type="submission" date="2024-01" db="EMBL/GenBank/DDBJ databases">
        <title>A telomere-to-telomere, gap-free genome of sweet tea (Lithocarpus litseifolius).</title>
        <authorList>
            <person name="Zhou J."/>
        </authorList>
    </citation>
    <scope>NUCLEOTIDE SEQUENCE [LARGE SCALE GENOMIC DNA]</scope>
    <source>
        <strain evidence="4">Zhou-2022a</strain>
        <tissue evidence="4">Leaf</tissue>
    </source>
</reference>
<sequence>VPAFVVSSADATQEIMKTHDPIFTSRPKTRMNENLSYNYKDVVMAPYGEH</sequence>
<evidence type="ECO:0000313" key="5">
    <source>
        <dbReference type="Proteomes" id="UP001459277"/>
    </source>
</evidence>
<dbReference type="GO" id="GO:0016705">
    <property type="term" value="F:oxidoreductase activity, acting on paired donors, with incorporation or reduction of molecular oxygen"/>
    <property type="evidence" value="ECO:0007669"/>
    <property type="project" value="InterPro"/>
</dbReference>
<evidence type="ECO:0000313" key="4">
    <source>
        <dbReference type="EMBL" id="KAK9995700.1"/>
    </source>
</evidence>
<comment type="caution">
    <text evidence="4">The sequence shown here is derived from an EMBL/GenBank/DDBJ whole genome shotgun (WGS) entry which is preliminary data.</text>
</comment>
<dbReference type="AlphaFoldDB" id="A0AAW2CH33"/>
<keyword evidence="3" id="KW-0408">Iron</keyword>
<protein>
    <submittedName>
        <fullName evidence="4">Uncharacterized protein</fullName>
    </submittedName>
</protein>
<evidence type="ECO:0000256" key="2">
    <source>
        <dbReference type="ARBA" id="ARBA00022723"/>
    </source>
</evidence>
<evidence type="ECO:0000256" key="3">
    <source>
        <dbReference type="ARBA" id="ARBA00023004"/>
    </source>
</evidence>
<dbReference type="PANTHER" id="PTHR47955:SF15">
    <property type="entry name" value="CYTOCHROME P450 71A2-LIKE"/>
    <property type="match status" value="1"/>
</dbReference>
<dbReference type="GO" id="GO:0020037">
    <property type="term" value="F:heme binding"/>
    <property type="evidence" value="ECO:0007669"/>
    <property type="project" value="InterPro"/>
</dbReference>
<dbReference type="InterPro" id="IPR036396">
    <property type="entry name" value="Cyt_P450_sf"/>
</dbReference>
<gene>
    <name evidence="4" type="ORF">SO802_020386</name>
</gene>
<dbReference type="Proteomes" id="UP001459277">
    <property type="component" value="Unassembled WGS sequence"/>
</dbReference>
<dbReference type="SUPFAM" id="SSF48264">
    <property type="entry name" value="Cytochrome P450"/>
    <property type="match status" value="1"/>
</dbReference>
<dbReference type="EMBL" id="JAZDWU010000007">
    <property type="protein sequence ID" value="KAK9995700.1"/>
    <property type="molecule type" value="Genomic_DNA"/>
</dbReference>
<accession>A0AAW2CH33</accession>
<comment type="similarity">
    <text evidence="1">Belongs to the cytochrome P450 family.</text>
</comment>
<dbReference type="Gene3D" id="1.10.630.10">
    <property type="entry name" value="Cytochrome P450"/>
    <property type="match status" value="1"/>
</dbReference>
<feature type="non-terminal residue" evidence="4">
    <location>
        <position position="1"/>
    </location>
</feature>
<dbReference type="PANTHER" id="PTHR47955">
    <property type="entry name" value="CYTOCHROME P450 FAMILY 71 PROTEIN"/>
    <property type="match status" value="1"/>
</dbReference>